<dbReference type="PANTHER" id="PTHR47272:SF1">
    <property type="entry name" value="PIGGYBAC TRANSPOSABLE ELEMENT-DERIVED PROTEIN 3-LIKE"/>
    <property type="match status" value="1"/>
</dbReference>
<sequence>MVVEQTNLYSFHKSGKQVISIDMKEFKQVIGIYLMMGVVRLDSQRDYWAEATRIEKIASIMTRDRFHAILANIHFADNLDKNIRVDKIWKISPWLIKLRNQCLLASPPTEYSSIDEMIIPFQGKFSKIKQYVKGKPHPWGFKIWARTDSSGVLQDFELYQGKAEMPPPDSSPRS</sequence>
<evidence type="ECO:0000259" key="1">
    <source>
        <dbReference type="Pfam" id="PF13843"/>
    </source>
</evidence>
<dbReference type="InterPro" id="IPR029526">
    <property type="entry name" value="PGBD"/>
</dbReference>
<gene>
    <name evidence="2" type="ORF">ElyMa_002379900</name>
</gene>
<dbReference type="AlphaFoldDB" id="A0AAV4GBM9"/>
<dbReference type="PANTHER" id="PTHR47272">
    <property type="entry name" value="DDE_TNP_1_7 DOMAIN-CONTAINING PROTEIN"/>
    <property type="match status" value="1"/>
</dbReference>
<evidence type="ECO:0000313" key="3">
    <source>
        <dbReference type="Proteomes" id="UP000762676"/>
    </source>
</evidence>
<reference evidence="2 3" key="1">
    <citation type="journal article" date="2021" name="Elife">
        <title>Chloroplast acquisition without the gene transfer in kleptoplastic sea slugs, Plakobranchus ocellatus.</title>
        <authorList>
            <person name="Maeda T."/>
            <person name="Takahashi S."/>
            <person name="Yoshida T."/>
            <person name="Shimamura S."/>
            <person name="Takaki Y."/>
            <person name="Nagai Y."/>
            <person name="Toyoda A."/>
            <person name="Suzuki Y."/>
            <person name="Arimoto A."/>
            <person name="Ishii H."/>
            <person name="Satoh N."/>
            <person name="Nishiyama T."/>
            <person name="Hasebe M."/>
            <person name="Maruyama T."/>
            <person name="Minagawa J."/>
            <person name="Obokata J."/>
            <person name="Shigenobu S."/>
        </authorList>
    </citation>
    <scope>NUCLEOTIDE SEQUENCE [LARGE SCALE GENOMIC DNA]</scope>
</reference>
<dbReference type="EMBL" id="BMAT01004915">
    <property type="protein sequence ID" value="GFR83067.1"/>
    <property type="molecule type" value="Genomic_DNA"/>
</dbReference>
<dbReference type="Pfam" id="PF13843">
    <property type="entry name" value="DDE_Tnp_1_7"/>
    <property type="match status" value="1"/>
</dbReference>
<dbReference type="Proteomes" id="UP000762676">
    <property type="component" value="Unassembled WGS sequence"/>
</dbReference>
<organism evidence="2 3">
    <name type="scientific">Elysia marginata</name>
    <dbReference type="NCBI Taxonomy" id="1093978"/>
    <lineage>
        <taxon>Eukaryota</taxon>
        <taxon>Metazoa</taxon>
        <taxon>Spiralia</taxon>
        <taxon>Lophotrochozoa</taxon>
        <taxon>Mollusca</taxon>
        <taxon>Gastropoda</taxon>
        <taxon>Heterobranchia</taxon>
        <taxon>Euthyneura</taxon>
        <taxon>Panpulmonata</taxon>
        <taxon>Sacoglossa</taxon>
        <taxon>Placobranchoidea</taxon>
        <taxon>Plakobranchidae</taxon>
        <taxon>Elysia</taxon>
    </lineage>
</organism>
<accession>A0AAV4GBM9</accession>
<evidence type="ECO:0000313" key="2">
    <source>
        <dbReference type="EMBL" id="GFR83067.1"/>
    </source>
</evidence>
<name>A0AAV4GBM9_9GAST</name>
<comment type="caution">
    <text evidence="2">The sequence shown here is derived from an EMBL/GenBank/DDBJ whole genome shotgun (WGS) entry which is preliminary data.</text>
</comment>
<feature type="domain" description="PiggyBac transposable element-derived protein" evidence="1">
    <location>
        <begin position="2"/>
        <end position="166"/>
    </location>
</feature>
<keyword evidence="3" id="KW-1185">Reference proteome</keyword>
<proteinExistence type="predicted"/>
<protein>
    <submittedName>
        <fullName evidence="2">PiggyBac transposable element-derived protein 2</fullName>
    </submittedName>
</protein>